<evidence type="ECO:0000313" key="3">
    <source>
        <dbReference type="Proteomes" id="UP001165648"/>
    </source>
</evidence>
<evidence type="ECO:0000256" key="1">
    <source>
        <dbReference type="SAM" id="MobiDB-lite"/>
    </source>
</evidence>
<name>A0ABT3W5S6_9PROT</name>
<feature type="region of interest" description="Disordered" evidence="1">
    <location>
        <begin position="170"/>
        <end position="214"/>
    </location>
</feature>
<proteinExistence type="predicted"/>
<comment type="caution">
    <text evidence="2">The sequence shown here is derived from an EMBL/GenBank/DDBJ whole genome shotgun (WGS) entry which is preliminary data.</text>
</comment>
<dbReference type="RefSeq" id="WP_266106533.1">
    <property type="nucleotide sequence ID" value="NZ_JANIDW010000001.1"/>
</dbReference>
<feature type="compositionally biased region" description="Polar residues" evidence="1">
    <location>
        <begin position="185"/>
        <end position="205"/>
    </location>
</feature>
<sequence>MANQLKTSENSQFLAMIRGGQIEYSPVLVEAIRAQDDAPDASRLPYLPRAVVAEARQTAEAMEAKYLAAPEPEELRDFLVKLHQSLNAIAVKPLDQETLGLRIAAAQMALEDSPCCAFGDGFARACFKRFKWMPTPAELLELAEERAAEWKRKISKVRLIVTHDNGKRFTLGYAPPPEDDATEPLQLTSEQSDQLQRQLSSTLSRFKSKRTAME</sequence>
<reference evidence="2 3" key="1">
    <citation type="submission" date="2022-07" db="EMBL/GenBank/DDBJ databases">
        <title>Bombella genomes.</title>
        <authorList>
            <person name="Harer L."/>
            <person name="Styblova S."/>
            <person name="Ehrmann M."/>
        </authorList>
    </citation>
    <scope>NUCLEOTIDE SEQUENCE [LARGE SCALE GENOMIC DNA]</scope>
    <source>
        <strain evidence="2 3">TMW 2.2558</strain>
    </source>
</reference>
<dbReference type="Proteomes" id="UP001165648">
    <property type="component" value="Unassembled WGS sequence"/>
</dbReference>
<dbReference type="EMBL" id="JANIDW010000001">
    <property type="protein sequence ID" value="MCX5614424.1"/>
    <property type="molecule type" value="Genomic_DNA"/>
</dbReference>
<evidence type="ECO:0000313" key="2">
    <source>
        <dbReference type="EMBL" id="MCX5614424.1"/>
    </source>
</evidence>
<accession>A0ABT3W5S6</accession>
<protein>
    <submittedName>
        <fullName evidence="2">Uncharacterized protein</fullName>
    </submittedName>
</protein>
<organism evidence="2 3">
    <name type="scientific">Bombella saccharophila</name>
    <dbReference type="NCBI Taxonomy" id="2967338"/>
    <lineage>
        <taxon>Bacteria</taxon>
        <taxon>Pseudomonadati</taxon>
        <taxon>Pseudomonadota</taxon>
        <taxon>Alphaproteobacteria</taxon>
        <taxon>Acetobacterales</taxon>
        <taxon>Acetobacteraceae</taxon>
        <taxon>Bombella</taxon>
    </lineage>
</organism>
<keyword evidence="3" id="KW-1185">Reference proteome</keyword>
<gene>
    <name evidence="2" type="ORF">NQF64_04095</name>
</gene>